<dbReference type="EMBL" id="MCGQ01000017">
    <property type="protein sequence ID" value="OXY93760.1"/>
    <property type="molecule type" value="Genomic_DNA"/>
</dbReference>
<reference evidence="2 3" key="1">
    <citation type="submission" date="2016-07" db="EMBL/GenBank/DDBJ databases">
        <title>Draft genome of Streptomyces diastatochromogenes.</title>
        <authorList>
            <person name="Podduturi R."/>
            <person name="Lukassen M.B."/>
            <person name="Clausen N."/>
            <person name="Nielsen J.L."/>
            <person name="Jorgensen N.O."/>
        </authorList>
    </citation>
    <scope>NUCLEOTIDE SEQUENCE [LARGE SCALE GENOMIC DNA]</scope>
    <source>
        <strain evidence="2 3">DSM 40608</strain>
    </source>
</reference>
<dbReference type="PANTHER" id="PTHR47751:SF1">
    <property type="entry name" value="SUPERFAMILY HYDROLASE, PUTATIVE (AFU_ORTHOLOGUE AFUA_2G16580)-RELATED"/>
    <property type="match status" value="1"/>
</dbReference>
<dbReference type="SUPFAM" id="SSF53474">
    <property type="entry name" value="alpha/beta-Hydrolases"/>
    <property type="match status" value="1"/>
</dbReference>
<dbReference type="Proteomes" id="UP000215483">
    <property type="component" value="Unassembled WGS sequence"/>
</dbReference>
<dbReference type="Gene3D" id="3.40.50.1820">
    <property type="entry name" value="alpha/beta hydrolase"/>
    <property type="match status" value="1"/>
</dbReference>
<protein>
    <recommendedName>
        <fullName evidence="1">Dienelactone hydrolase domain-containing protein</fullName>
    </recommendedName>
</protein>
<evidence type="ECO:0000313" key="2">
    <source>
        <dbReference type="EMBL" id="OXY93760.1"/>
    </source>
</evidence>
<name>A0A233SDN8_STRDA</name>
<dbReference type="PANTHER" id="PTHR47751">
    <property type="entry name" value="SUPERFAMILY HYDROLASE, PUTATIVE (AFU_ORTHOLOGUE AFUA_2G16580)-RELATED"/>
    <property type="match status" value="1"/>
</dbReference>
<gene>
    <name evidence="2" type="ORF">BEK98_21970</name>
</gene>
<organism evidence="2 3">
    <name type="scientific">Streptomyces diastatochromogenes</name>
    <dbReference type="NCBI Taxonomy" id="42236"/>
    <lineage>
        <taxon>Bacteria</taxon>
        <taxon>Bacillati</taxon>
        <taxon>Actinomycetota</taxon>
        <taxon>Actinomycetes</taxon>
        <taxon>Kitasatosporales</taxon>
        <taxon>Streptomycetaceae</taxon>
        <taxon>Streptomyces</taxon>
    </lineage>
</organism>
<dbReference type="InterPro" id="IPR002925">
    <property type="entry name" value="Dienelactn_hydro"/>
</dbReference>
<comment type="caution">
    <text evidence="2">The sequence shown here is derived from an EMBL/GenBank/DDBJ whole genome shotgun (WGS) entry which is preliminary data.</text>
</comment>
<dbReference type="InterPro" id="IPR029058">
    <property type="entry name" value="AB_hydrolase_fold"/>
</dbReference>
<feature type="domain" description="Dienelactone hydrolase" evidence="1">
    <location>
        <begin position="46"/>
        <end position="151"/>
    </location>
</feature>
<dbReference type="Gene3D" id="1.10.10.800">
    <property type="match status" value="1"/>
</dbReference>
<sequence length="325" mass="35708">MTRATPHHTTTPHSKDTAMEQVTFQNKGNTVVGNLFKPAGFEQGTTYPAIVVTHPFGAVKEQVSSTYAELLAAQGFITLVFDASYQGESGGEPHFSEFPSARVEDIRRAVDFLSIHPDVDENRIGALGICAGGGYTVNVSQTEMRIKAVAGVSTFDIGSARRDGVGPLGKQSPEYRTDLLKRSGQARTREAAGGEVEMFSLIADNPKFDMNDLSTIPVMYQEGYKYYSEIDPNPRFMGAFALSSLSQQMAFFPFEGIELISPRPLLLIAGSEADTLYMSQDAIERAKEPKELLVLDGASHIDLYWKPEYVPQVADRLTEFFAKNL</sequence>
<dbReference type="InterPro" id="IPR051411">
    <property type="entry name" value="Polyketide_trans_af380"/>
</dbReference>
<dbReference type="AlphaFoldDB" id="A0A233SDN8"/>
<dbReference type="Pfam" id="PF01738">
    <property type="entry name" value="DLH"/>
    <property type="match status" value="1"/>
</dbReference>
<evidence type="ECO:0000313" key="3">
    <source>
        <dbReference type="Proteomes" id="UP000215483"/>
    </source>
</evidence>
<evidence type="ECO:0000259" key="1">
    <source>
        <dbReference type="Pfam" id="PF01738"/>
    </source>
</evidence>
<accession>A0A233SDN8</accession>
<proteinExistence type="predicted"/>
<keyword evidence="3" id="KW-1185">Reference proteome</keyword>